<dbReference type="SMART" id="SM00354">
    <property type="entry name" value="HTH_LACI"/>
    <property type="match status" value="1"/>
</dbReference>
<keyword evidence="3" id="KW-0804">Transcription</keyword>
<dbReference type="PROSITE" id="PS50932">
    <property type="entry name" value="HTH_LACI_2"/>
    <property type="match status" value="1"/>
</dbReference>
<dbReference type="AlphaFoldDB" id="A0A919JE71"/>
<dbReference type="PROSITE" id="PS00356">
    <property type="entry name" value="HTH_LACI_1"/>
    <property type="match status" value="1"/>
</dbReference>
<dbReference type="InterPro" id="IPR010982">
    <property type="entry name" value="Lambda_DNA-bd_dom_sf"/>
</dbReference>
<comment type="caution">
    <text evidence="5">The sequence shown here is derived from an EMBL/GenBank/DDBJ whole genome shotgun (WGS) entry which is preliminary data.</text>
</comment>
<dbReference type="SUPFAM" id="SSF53822">
    <property type="entry name" value="Periplasmic binding protein-like I"/>
    <property type="match status" value="1"/>
</dbReference>
<dbReference type="GO" id="GO:0000976">
    <property type="term" value="F:transcription cis-regulatory region binding"/>
    <property type="evidence" value="ECO:0007669"/>
    <property type="project" value="TreeGrafter"/>
</dbReference>
<evidence type="ECO:0000313" key="5">
    <source>
        <dbReference type="EMBL" id="GIE47715.1"/>
    </source>
</evidence>
<dbReference type="GO" id="GO:0003700">
    <property type="term" value="F:DNA-binding transcription factor activity"/>
    <property type="evidence" value="ECO:0007669"/>
    <property type="project" value="TreeGrafter"/>
</dbReference>
<evidence type="ECO:0000313" key="6">
    <source>
        <dbReference type="Proteomes" id="UP000647172"/>
    </source>
</evidence>
<proteinExistence type="predicted"/>
<dbReference type="CDD" id="cd06267">
    <property type="entry name" value="PBP1_LacI_sugar_binding-like"/>
    <property type="match status" value="1"/>
</dbReference>
<dbReference type="InterPro" id="IPR028082">
    <property type="entry name" value="Peripla_BP_I"/>
</dbReference>
<dbReference type="PANTHER" id="PTHR30146:SF138">
    <property type="entry name" value="TRANSCRIPTIONAL REGULATORY PROTEIN"/>
    <property type="match status" value="1"/>
</dbReference>
<gene>
    <name evidence="5" type="ORF">Ani05nite_12490</name>
</gene>
<keyword evidence="2" id="KW-0238">DNA-binding</keyword>
<dbReference type="InterPro" id="IPR046335">
    <property type="entry name" value="LacI/GalR-like_sensor"/>
</dbReference>
<dbReference type="Gene3D" id="1.10.260.40">
    <property type="entry name" value="lambda repressor-like DNA-binding domains"/>
    <property type="match status" value="1"/>
</dbReference>
<dbReference type="SUPFAM" id="SSF47413">
    <property type="entry name" value="lambda repressor-like DNA-binding domains"/>
    <property type="match status" value="1"/>
</dbReference>
<name>A0A919JE71_9ACTN</name>
<dbReference type="RefSeq" id="WP_203765916.1">
    <property type="nucleotide sequence ID" value="NZ_BAAAYJ010000086.1"/>
</dbReference>
<dbReference type="Pfam" id="PF00356">
    <property type="entry name" value="LacI"/>
    <property type="match status" value="1"/>
</dbReference>
<dbReference type="CDD" id="cd01392">
    <property type="entry name" value="HTH_LacI"/>
    <property type="match status" value="1"/>
</dbReference>
<dbReference type="PANTHER" id="PTHR30146">
    <property type="entry name" value="LACI-RELATED TRANSCRIPTIONAL REPRESSOR"/>
    <property type="match status" value="1"/>
</dbReference>
<dbReference type="Pfam" id="PF13377">
    <property type="entry name" value="Peripla_BP_3"/>
    <property type="match status" value="1"/>
</dbReference>
<accession>A0A919JE71</accession>
<dbReference type="Proteomes" id="UP000647172">
    <property type="component" value="Unassembled WGS sequence"/>
</dbReference>
<reference evidence="5" key="1">
    <citation type="submission" date="2021-01" db="EMBL/GenBank/DDBJ databases">
        <title>Whole genome shotgun sequence of Actinoplanes nipponensis NBRC 14063.</title>
        <authorList>
            <person name="Komaki H."/>
            <person name="Tamura T."/>
        </authorList>
    </citation>
    <scope>NUCLEOTIDE SEQUENCE</scope>
    <source>
        <strain evidence="5">NBRC 14063</strain>
    </source>
</reference>
<evidence type="ECO:0000259" key="4">
    <source>
        <dbReference type="PROSITE" id="PS50932"/>
    </source>
</evidence>
<keyword evidence="6" id="KW-1185">Reference proteome</keyword>
<organism evidence="5 6">
    <name type="scientific">Actinoplanes nipponensis</name>
    <dbReference type="NCBI Taxonomy" id="135950"/>
    <lineage>
        <taxon>Bacteria</taxon>
        <taxon>Bacillati</taxon>
        <taxon>Actinomycetota</taxon>
        <taxon>Actinomycetes</taxon>
        <taxon>Micromonosporales</taxon>
        <taxon>Micromonosporaceae</taxon>
        <taxon>Actinoplanes</taxon>
    </lineage>
</organism>
<dbReference type="Gene3D" id="3.40.50.2300">
    <property type="match status" value="2"/>
</dbReference>
<dbReference type="InterPro" id="IPR000843">
    <property type="entry name" value="HTH_LacI"/>
</dbReference>
<evidence type="ECO:0000256" key="2">
    <source>
        <dbReference type="ARBA" id="ARBA00023125"/>
    </source>
</evidence>
<sequence>MVVTIKDVARAAGVSPSTVCRALSAPELVRAETRERVRRSAAELDYSPNRAARGLITGRTGNLGLVVPDLGNPFFPGVVKGIQARAREADHAVFLADTDEDPAAEVRLVRTLAKQVDGLVLCSPRMSGTELRGFATQTPLVLLNRRVGRIPAVTVDNPGGMRQAVTHLTALGHRRIAYVAGPRTSWSNRERVRGLRAAVAAAGAHLAEIGPVQPQFDGGVAAADPVLAAGVTAVIAYNDVIALGLLSRFNARGIAVPAEISVLGFDDIALAAMVHPSLTTVGLPMESSGRAGVDLLLALLRDPEGAGATRRELGTHLMVRASTGPPPTD</sequence>
<dbReference type="EMBL" id="BOMQ01000016">
    <property type="protein sequence ID" value="GIE47715.1"/>
    <property type="molecule type" value="Genomic_DNA"/>
</dbReference>
<evidence type="ECO:0000256" key="1">
    <source>
        <dbReference type="ARBA" id="ARBA00023015"/>
    </source>
</evidence>
<keyword evidence="1" id="KW-0805">Transcription regulation</keyword>
<evidence type="ECO:0000256" key="3">
    <source>
        <dbReference type="ARBA" id="ARBA00023163"/>
    </source>
</evidence>
<protein>
    <submittedName>
        <fullName evidence="5">LacI family transcriptional regulator</fullName>
    </submittedName>
</protein>
<feature type="domain" description="HTH lacI-type" evidence="4">
    <location>
        <begin position="3"/>
        <end position="57"/>
    </location>
</feature>